<dbReference type="InterPro" id="IPR040457">
    <property type="entry name" value="GCP_C"/>
</dbReference>
<dbReference type="InterPro" id="IPR041470">
    <property type="entry name" value="GCP_N"/>
</dbReference>
<keyword evidence="3 6" id="KW-0963">Cytoplasm</keyword>
<accession>D7FV92</accession>
<comment type="subcellular location">
    <subcellularLocation>
        <location evidence="1 6">Cytoplasm</location>
        <location evidence="1 6">Cytoskeleton</location>
        <location evidence="1 6">Microtubule organizing center</location>
    </subcellularLocation>
</comment>
<evidence type="ECO:0000256" key="2">
    <source>
        <dbReference type="ARBA" id="ARBA00010337"/>
    </source>
</evidence>
<dbReference type="Proteomes" id="UP000002630">
    <property type="component" value="Linkage Group LG17"/>
</dbReference>
<organism evidence="10 11">
    <name type="scientific">Ectocarpus siliculosus</name>
    <name type="common">Brown alga</name>
    <name type="synonym">Conferva siliculosa</name>
    <dbReference type="NCBI Taxonomy" id="2880"/>
    <lineage>
        <taxon>Eukaryota</taxon>
        <taxon>Sar</taxon>
        <taxon>Stramenopiles</taxon>
        <taxon>Ochrophyta</taxon>
        <taxon>PX clade</taxon>
        <taxon>Phaeophyceae</taxon>
        <taxon>Ectocarpales</taxon>
        <taxon>Ectocarpaceae</taxon>
        <taxon>Ectocarpus</taxon>
    </lineage>
</organism>
<keyword evidence="4 6" id="KW-0493">Microtubule</keyword>
<dbReference type="GO" id="GO:0000278">
    <property type="term" value="P:mitotic cell cycle"/>
    <property type="evidence" value="ECO:0007669"/>
    <property type="project" value="TreeGrafter"/>
</dbReference>
<dbReference type="eggNOG" id="KOG2065">
    <property type="taxonomic scope" value="Eukaryota"/>
</dbReference>
<evidence type="ECO:0000256" key="4">
    <source>
        <dbReference type="ARBA" id="ARBA00022701"/>
    </source>
</evidence>
<dbReference type="GO" id="GO:0000930">
    <property type="term" value="C:gamma-tubulin complex"/>
    <property type="evidence" value="ECO:0007669"/>
    <property type="project" value="TreeGrafter"/>
</dbReference>
<gene>
    <name evidence="10" type="ORF">Esi_0029_0036</name>
</gene>
<dbReference type="AlphaFoldDB" id="D7FV92"/>
<dbReference type="Gene3D" id="1.20.120.1900">
    <property type="entry name" value="Gamma-tubulin complex, C-terminal domain"/>
    <property type="match status" value="2"/>
</dbReference>
<feature type="region of interest" description="Disordered" evidence="7">
    <location>
        <begin position="591"/>
        <end position="612"/>
    </location>
</feature>
<name>D7FV92_ECTSI</name>
<feature type="domain" description="Gamma tubulin complex component protein N-terminal" evidence="9">
    <location>
        <begin position="2"/>
        <end position="407"/>
    </location>
</feature>
<dbReference type="STRING" id="2880.D7FV92"/>
<evidence type="ECO:0000256" key="1">
    <source>
        <dbReference type="ARBA" id="ARBA00004267"/>
    </source>
</evidence>
<dbReference type="EMBL" id="FN649742">
    <property type="protein sequence ID" value="CBJ26264.1"/>
    <property type="molecule type" value="Genomic_DNA"/>
</dbReference>
<protein>
    <recommendedName>
        <fullName evidence="6">Spindle pole body component</fullName>
    </recommendedName>
</protein>
<evidence type="ECO:0000256" key="7">
    <source>
        <dbReference type="SAM" id="MobiDB-lite"/>
    </source>
</evidence>
<evidence type="ECO:0000256" key="6">
    <source>
        <dbReference type="RuleBase" id="RU363050"/>
    </source>
</evidence>
<feature type="region of interest" description="Disordered" evidence="7">
    <location>
        <begin position="656"/>
        <end position="681"/>
    </location>
</feature>
<dbReference type="Pfam" id="PF17681">
    <property type="entry name" value="GCP_N_terminal"/>
    <property type="match status" value="1"/>
</dbReference>
<dbReference type="GO" id="GO:0043015">
    <property type="term" value="F:gamma-tubulin binding"/>
    <property type="evidence" value="ECO:0007669"/>
    <property type="project" value="InterPro"/>
</dbReference>
<evidence type="ECO:0000256" key="3">
    <source>
        <dbReference type="ARBA" id="ARBA00022490"/>
    </source>
</evidence>
<dbReference type="EMBL" id="FN648475">
    <property type="protein sequence ID" value="CBJ26264.1"/>
    <property type="molecule type" value="Genomic_DNA"/>
</dbReference>
<evidence type="ECO:0000313" key="10">
    <source>
        <dbReference type="EMBL" id="CBJ26264.1"/>
    </source>
</evidence>
<feature type="compositionally biased region" description="Low complexity" evidence="7">
    <location>
        <begin position="531"/>
        <end position="554"/>
    </location>
</feature>
<dbReference type="OrthoDB" id="78652at2759"/>
<evidence type="ECO:0000256" key="5">
    <source>
        <dbReference type="ARBA" id="ARBA00023212"/>
    </source>
</evidence>
<keyword evidence="5 6" id="KW-0206">Cytoskeleton</keyword>
<evidence type="ECO:0000313" key="11">
    <source>
        <dbReference type="Proteomes" id="UP000002630"/>
    </source>
</evidence>
<dbReference type="GO" id="GO:0000922">
    <property type="term" value="C:spindle pole"/>
    <property type="evidence" value="ECO:0007669"/>
    <property type="project" value="InterPro"/>
</dbReference>
<feature type="region of interest" description="Disordered" evidence="7">
    <location>
        <begin position="515"/>
        <end position="565"/>
    </location>
</feature>
<dbReference type="OMA" id="HDEYITK"/>
<feature type="domain" description="Gamma tubulin complex component C-terminal" evidence="8">
    <location>
        <begin position="856"/>
        <end position="1060"/>
    </location>
</feature>
<reference evidence="10 11" key="1">
    <citation type="journal article" date="2010" name="Nature">
        <title>The Ectocarpus genome and the independent evolution of multicellularity in brown algae.</title>
        <authorList>
            <person name="Cock J.M."/>
            <person name="Sterck L."/>
            <person name="Rouze P."/>
            <person name="Scornet D."/>
            <person name="Allen A.E."/>
            <person name="Amoutzias G."/>
            <person name="Anthouard V."/>
            <person name="Artiguenave F."/>
            <person name="Aury J.M."/>
            <person name="Badger J.H."/>
            <person name="Beszteri B."/>
            <person name="Billiau K."/>
            <person name="Bonnet E."/>
            <person name="Bothwell J.H."/>
            <person name="Bowler C."/>
            <person name="Boyen C."/>
            <person name="Brownlee C."/>
            <person name="Carrano C.J."/>
            <person name="Charrier B."/>
            <person name="Cho G.Y."/>
            <person name="Coelho S.M."/>
            <person name="Collen J."/>
            <person name="Corre E."/>
            <person name="Da Silva C."/>
            <person name="Delage L."/>
            <person name="Delaroque N."/>
            <person name="Dittami S.M."/>
            <person name="Doulbeau S."/>
            <person name="Elias M."/>
            <person name="Farnham G."/>
            <person name="Gachon C.M."/>
            <person name="Gschloessl B."/>
            <person name="Heesch S."/>
            <person name="Jabbari K."/>
            <person name="Jubin C."/>
            <person name="Kawai H."/>
            <person name="Kimura K."/>
            <person name="Kloareg B."/>
            <person name="Kupper F.C."/>
            <person name="Lang D."/>
            <person name="Le Bail A."/>
            <person name="Leblanc C."/>
            <person name="Lerouge P."/>
            <person name="Lohr M."/>
            <person name="Lopez P.J."/>
            <person name="Martens C."/>
            <person name="Maumus F."/>
            <person name="Michel G."/>
            <person name="Miranda-Saavedra D."/>
            <person name="Morales J."/>
            <person name="Moreau H."/>
            <person name="Motomura T."/>
            <person name="Nagasato C."/>
            <person name="Napoli C.A."/>
            <person name="Nelson D.R."/>
            <person name="Nyvall-Collen P."/>
            <person name="Peters A.F."/>
            <person name="Pommier C."/>
            <person name="Potin P."/>
            <person name="Poulain J."/>
            <person name="Quesneville H."/>
            <person name="Read B."/>
            <person name="Rensing S.A."/>
            <person name="Ritter A."/>
            <person name="Rousvoal S."/>
            <person name="Samanta M."/>
            <person name="Samson G."/>
            <person name="Schroeder D.C."/>
            <person name="Segurens B."/>
            <person name="Strittmatter M."/>
            <person name="Tonon T."/>
            <person name="Tregear J.W."/>
            <person name="Valentin K."/>
            <person name="von Dassow P."/>
            <person name="Yamagishi T."/>
            <person name="Van de Peer Y."/>
            <person name="Wincker P."/>
        </authorList>
    </citation>
    <scope>NUCLEOTIDE SEQUENCE [LARGE SCALE GENOMIC DNA]</scope>
    <source>
        <strain evidence="11">Ec32 / CCAP1310/4</strain>
    </source>
</reference>
<comment type="similarity">
    <text evidence="2 6">Belongs to the TUBGCP family.</text>
</comment>
<dbReference type="PANTHER" id="PTHR19302:SF27">
    <property type="entry name" value="GAMMA-TUBULIN COMPLEX COMPONENT 4"/>
    <property type="match status" value="1"/>
</dbReference>
<evidence type="ECO:0000259" key="9">
    <source>
        <dbReference type="Pfam" id="PF17681"/>
    </source>
</evidence>
<sequence>MLHEVILALLGHPGAIVQAEPTNSLLRTKTSSRLSTNPARASAAGGTFRVPDTITFLTATEREAINRVVGMGSIYRDLRNFVRPQALTWTEGGGTSVSGAEQQQQHAGLYLRALKLGVRELLDEYAERVAEVERDVMEDPTLTLARVYAGVREFQSILPAIAEACVAVAGDGDSGLLEGPQLLEALNERSHFGAPDVRRKLRRIVWHCSQVLINQCASWLLHGLLVDPCEEFFVHKNFDPTCTATRSSMATNPDDIWNDNENDRWTALDDSVEGAWEGAVDWRAEEEWNSTYTLRLPLVPTSFVPHGLAQKMLFVGKVVRVLCQANTLSLSTSAAPRSAWPGDSAVGDGVGDGVGGDVGVNEAEVLELTQRWSELRDREDFHLLALERAVHEAHSLVDRRLYRLLVNVSGLEGHLSSLKRLFLMGHGSLFHSFFDKAREAMKVKAGDRAVLDLNTWLAAAVEDTEGHDSDGAVSSSASTLDRARLDLDPPGFSCKAFQDLTRQGFCVTGAATHSSKKPSVCLCPGDSGQTSSSPKRSAPSSSSSSRASRPRAAPTAPPMTGVGAGSLWYTSDREVPRGFRSSVAFRCDRHKPSPDAIPGSAPQETVGAQVAGPAGPSLSFVVHQHRAALSGSEDSAGEGIGRSAMVPNSLSVRLEPDGEGGGQVSVRWNPHRSPSLPRPDVDIGTFLAGTTNRRDVSGAEVDGENLGQGQSRGQAVRLLGQATLPSSCGLSLGQVNYLMVDYSLGGRPRPRRDEREEAVSRERGLGVGAELMVFVNDPGRSGSPVLSVKLDMWKLIELGGGHAFVGVSAEGPWRTTLRQWDFHLGCSSAAVGKPQTSLGPLGGVGSGPRVEEMLEAMDSWSGLCLHYRLEWPMHLVLTRETMQTYNRLFRLLACVKRASLELERVWPTLMQSRYRGLANEESAWLGPLWMLRARMAFFVSNLAFYLQVDVVEAAYTLLRSKLVTVRDFVSLQRAHQEFLATLRAKFYVDNLAIAQGLGRALRHVLRFCCLFSLHGDAKDILHSEVIALHDAFQDEMKLLVPVLEKVAKELMMRLDFNGHFSAEALH</sequence>
<dbReference type="InParanoid" id="D7FV92"/>
<dbReference type="InterPro" id="IPR042241">
    <property type="entry name" value="GCP_C_sf"/>
</dbReference>
<dbReference type="Pfam" id="PF04130">
    <property type="entry name" value="GCP_C_terminal"/>
    <property type="match status" value="1"/>
</dbReference>
<dbReference type="GO" id="GO:0051225">
    <property type="term" value="P:spindle assembly"/>
    <property type="evidence" value="ECO:0007669"/>
    <property type="project" value="TreeGrafter"/>
</dbReference>
<dbReference type="GO" id="GO:0007020">
    <property type="term" value="P:microtubule nucleation"/>
    <property type="evidence" value="ECO:0007669"/>
    <property type="project" value="InterPro"/>
</dbReference>
<dbReference type="GO" id="GO:0005874">
    <property type="term" value="C:microtubule"/>
    <property type="evidence" value="ECO:0007669"/>
    <property type="project" value="UniProtKB-KW"/>
</dbReference>
<dbReference type="PANTHER" id="PTHR19302">
    <property type="entry name" value="GAMMA TUBULIN COMPLEX PROTEIN"/>
    <property type="match status" value="1"/>
</dbReference>
<dbReference type="GO" id="GO:0051011">
    <property type="term" value="F:microtubule minus-end binding"/>
    <property type="evidence" value="ECO:0007669"/>
    <property type="project" value="TreeGrafter"/>
</dbReference>
<dbReference type="GO" id="GO:0051321">
    <property type="term" value="P:meiotic cell cycle"/>
    <property type="evidence" value="ECO:0007669"/>
    <property type="project" value="TreeGrafter"/>
</dbReference>
<proteinExistence type="inferred from homology"/>
<dbReference type="GO" id="GO:0031122">
    <property type="term" value="P:cytoplasmic microtubule organization"/>
    <property type="evidence" value="ECO:0007669"/>
    <property type="project" value="TreeGrafter"/>
</dbReference>
<evidence type="ECO:0000259" key="8">
    <source>
        <dbReference type="Pfam" id="PF04130"/>
    </source>
</evidence>
<keyword evidence="11" id="KW-1185">Reference proteome</keyword>
<dbReference type="InterPro" id="IPR007259">
    <property type="entry name" value="GCP"/>
</dbReference>